<protein>
    <submittedName>
        <fullName evidence="1">Uncharacterized protein</fullName>
    </submittedName>
</protein>
<gene>
    <name evidence="1" type="ORF">HNR07_005815</name>
</gene>
<evidence type="ECO:0000313" key="2">
    <source>
        <dbReference type="Proteomes" id="UP000579647"/>
    </source>
</evidence>
<proteinExistence type="predicted"/>
<organism evidence="1 2">
    <name type="scientific">Nocardiopsis metallicus</name>
    <dbReference type="NCBI Taxonomy" id="179819"/>
    <lineage>
        <taxon>Bacteria</taxon>
        <taxon>Bacillati</taxon>
        <taxon>Actinomycetota</taxon>
        <taxon>Actinomycetes</taxon>
        <taxon>Streptosporangiales</taxon>
        <taxon>Nocardiopsidaceae</taxon>
        <taxon>Nocardiopsis</taxon>
    </lineage>
</organism>
<evidence type="ECO:0000313" key="1">
    <source>
        <dbReference type="EMBL" id="MBB5494678.1"/>
    </source>
</evidence>
<keyword evidence="2" id="KW-1185">Reference proteome</keyword>
<dbReference type="Proteomes" id="UP000579647">
    <property type="component" value="Unassembled WGS sequence"/>
</dbReference>
<dbReference type="EMBL" id="JACHDO010000001">
    <property type="protein sequence ID" value="MBB5494678.1"/>
    <property type="molecule type" value="Genomic_DNA"/>
</dbReference>
<reference evidence="1 2" key="1">
    <citation type="submission" date="2020-08" db="EMBL/GenBank/DDBJ databases">
        <title>Sequencing the genomes of 1000 actinobacteria strains.</title>
        <authorList>
            <person name="Klenk H.-P."/>
        </authorList>
    </citation>
    <scope>NUCLEOTIDE SEQUENCE [LARGE SCALE GENOMIC DNA]</scope>
    <source>
        <strain evidence="1 2">DSM 44598</strain>
    </source>
</reference>
<dbReference type="RefSeq" id="WP_184368523.1">
    <property type="nucleotide sequence ID" value="NZ_BAAAKM010000063.1"/>
</dbReference>
<comment type="caution">
    <text evidence="1">The sequence shown here is derived from an EMBL/GenBank/DDBJ whole genome shotgun (WGS) entry which is preliminary data.</text>
</comment>
<name>A0A840WWX4_9ACTN</name>
<dbReference type="AlphaFoldDB" id="A0A840WWX4"/>
<sequence length="204" mass="22532">MTTTAHTTSSSSLRTASKVLSEPGVSAQVVRTLNMRALILHRKNKAEYRRRRQVSAAPLKRLADLDTLLGLPVAMPLPLLSLGDSERKRVHKLPSGSVSFEQGCVVRRAVKPVEVKLAIVAAAQPRRGLEQASRFAPFCSRAVLLHQPAPRMDDFLNEASFYGIGVLLHREDGVEELLEADPYRPARHTAGAWGFVEDLYQELS</sequence>
<accession>A0A840WWX4</accession>